<dbReference type="OrthoDB" id="5354395at2759"/>
<evidence type="ECO:0000256" key="1">
    <source>
        <dbReference type="SAM" id="Phobius"/>
    </source>
</evidence>
<proteinExistence type="predicted"/>
<evidence type="ECO:0000313" key="3">
    <source>
        <dbReference type="JaponicusDB" id="SJAG_03031"/>
    </source>
</evidence>
<dbReference type="VEuPathDB" id="FungiDB:SJAG_03031"/>
<dbReference type="EMBL" id="KE651167">
    <property type="protein sequence ID" value="EEB07906.1"/>
    <property type="molecule type" value="Genomic_DNA"/>
</dbReference>
<dbReference type="HOGENOM" id="CLU_1636371_0_0_1"/>
<feature type="transmembrane region" description="Helical" evidence="1">
    <location>
        <begin position="52"/>
        <end position="74"/>
    </location>
</feature>
<evidence type="ECO:0000313" key="2">
    <source>
        <dbReference type="EMBL" id="EEB07906.1"/>
    </source>
</evidence>
<dbReference type="AlphaFoldDB" id="B6K349"/>
<dbReference type="RefSeq" id="XP_002174199.1">
    <property type="nucleotide sequence ID" value="XM_002174163.2"/>
</dbReference>
<dbReference type="JaponicusDB" id="SJAG_03031">
    <property type="gene designation" value="mug109"/>
</dbReference>
<protein>
    <submittedName>
        <fullName evidence="2">Rab GTPase binding protein upregulated in meiosis II</fullName>
    </submittedName>
</protein>
<organism evidence="2 4">
    <name type="scientific">Schizosaccharomyces japonicus (strain yFS275 / FY16936)</name>
    <name type="common">Fission yeast</name>
    <dbReference type="NCBI Taxonomy" id="402676"/>
    <lineage>
        <taxon>Eukaryota</taxon>
        <taxon>Fungi</taxon>
        <taxon>Dikarya</taxon>
        <taxon>Ascomycota</taxon>
        <taxon>Taphrinomycotina</taxon>
        <taxon>Schizosaccharomycetes</taxon>
        <taxon>Schizosaccharomycetales</taxon>
        <taxon>Schizosaccharomycetaceae</taxon>
        <taxon>Schizosaccharomyces</taxon>
    </lineage>
</organism>
<dbReference type="Proteomes" id="UP000001744">
    <property type="component" value="Unassembled WGS sequence"/>
</dbReference>
<dbReference type="OMA" id="WYPFALL"/>
<keyword evidence="4" id="KW-1185">Reference proteome</keyword>
<keyword evidence="1" id="KW-0472">Membrane</keyword>
<evidence type="ECO:0000313" key="4">
    <source>
        <dbReference type="Proteomes" id="UP000001744"/>
    </source>
</evidence>
<accession>B6K349</accession>
<dbReference type="GeneID" id="7048947"/>
<gene>
    <name evidence="3" type="primary">mug109</name>
    <name evidence="2" type="ORF">SJAG_03031</name>
</gene>
<keyword evidence="1" id="KW-1133">Transmembrane helix</keyword>
<feature type="transmembrane region" description="Helical" evidence="1">
    <location>
        <begin position="80"/>
        <end position="102"/>
    </location>
</feature>
<keyword evidence="1" id="KW-0812">Transmembrane</keyword>
<reference evidence="2 4" key="1">
    <citation type="journal article" date="2011" name="Science">
        <title>Comparative functional genomics of the fission yeasts.</title>
        <authorList>
            <person name="Rhind N."/>
            <person name="Chen Z."/>
            <person name="Yassour M."/>
            <person name="Thompson D.A."/>
            <person name="Haas B.J."/>
            <person name="Habib N."/>
            <person name="Wapinski I."/>
            <person name="Roy S."/>
            <person name="Lin M.F."/>
            <person name="Heiman D.I."/>
            <person name="Young S.K."/>
            <person name="Furuya K."/>
            <person name="Guo Y."/>
            <person name="Pidoux A."/>
            <person name="Chen H.M."/>
            <person name="Robbertse B."/>
            <person name="Goldberg J.M."/>
            <person name="Aoki K."/>
            <person name="Bayne E.H."/>
            <person name="Berlin A.M."/>
            <person name="Desjardins C.A."/>
            <person name="Dobbs E."/>
            <person name="Dukaj L."/>
            <person name="Fan L."/>
            <person name="FitzGerald M.G."/>
            <person name="French C."/>
            <person name="Gujja S."/>
            <person name="Hansen K."/>
            <person name="Keifenheim D."/>
            <person name="Levin J.Z."/>
            <person name="Mosher R.A."/>
            <person name="Mueller C.A."/>
            <person name="Pfiffner J."/>
            <person name="Priest M."/>
            <person name="Russ C."/>
            <person name="Smialowska A."/>
            <person name="Swoboda P."/>
            <person name="Sykes S.M."/>
            <person name="Vaughn M."/>
            <person name="Vengrova S."/>
            <person name="Yoder R."/>
            <person name="Zeng Q."/>
            <person name="Allshire R."/>
            <person name="Baulcombe D."/>
            <person name="Birren B.W."/>
            <person name="Brown W."/>
            <person name="Ekwall K."/>
            <person name="Kellis M."/>
            <person name="Leatherwood J."/>
            <person name="Levin H."/>
            <person name="Margalit H."/>
            <person name="Martienssen R."/>
            <person name="Nieduszynski C.A."/>
            <person name="Spatafora J.W."/>
            <person name="Friedman N."/>
            <person name="Dalgaard J.Z."/>
            <person name="Baumann P."/>
            <person name="Niki H."/>
            <person name="Regev A."/>
            <person name="Nusbaum C."/>
        </authorList>
    </citation>
    <scope>NUCLEOTIDE SEQUENCE [LARGE SCALE GENOMIC DNA]</scope>
    <source>
        <strain evidence="4">yFS275 / FY16936</strain>
    </source>
</reference>
<feature type="transmembrane region" description="Helical" evidence="1">
    <location>
        <begin position="114"/>
        <end position="133"/>
    </location>
</feature>
<sequence length="162" mass="18788">MDARTRIREVVGRLSGETVTTRRKLVHVPPMEEHCRLGVLSMPRLKYVAPRIALNFHRFTALYVLISCLVWTYTFFWYPFALLALYVGVLVNTVVALIGPLILQPQFFIQTHHVMFVVTVITFAFMIWLLPFWKFMRSFLYIGFYTGLHAVFTATNNPSGLL</sequence>
<name>B6K349_SCHJY</name>